<keyword evidence="3" id="KW-1185">Reference proteome</keyword>
<evidence type="ECO:0000256" key="1">
    <source>
        <dbReference type="SAM" id="Phobius"/>
    </source>
</evidence>
<evidence type="ECO:0000313" key="3">
    <source>
        <dbReference type="Proteomes" id="UP000026915"/>
    </source>
</evidence>
<dbReference type="OMA" id="HIHEFES"/>
<reference evidence="2 3" key="1">
    <citation type="journal article" date="2013" name="Genome Biol.">
        <title>The genome sequence of the most widely cultivated cacao type and its use to identify candidate genes regulating pod color.</title>
        <authorList>
            <person name="Motamayor J.C."/>
            <person name="Mockaitis K."/>
            <person name="Schmutz J."/>
            <person name="Haiminen N."/>
            <person name="Iii D.L."/>
            <person name="Cornejo O."/>
            <person name="Findley S.D."/>
            <person name="Zheng P."/>
            <person name="Utro F."/>
            <person name="Royaert S."/>
            <person name="Saski C."/>
            <person name="Jenkins J."/>
            <person name="Podicheti R."/>
            <person name="Zhao M."/>
            <person name="Scheffler B.E."/>
            <person name="Stack J.C."/>
            <person name="Feltus F.A."/>
            <person name="Mustiga G.M."/>
            <person name="Amores F."/>
            <person name="Phillips W."/>
            <person name="Marelli J.P."/>
            <person name="May G.D."/>
            <person name="Shapiro H."/>
            <person name="Ma J."/>
            <person name="Bustamante C.D."/>
            <person name="Schnell R.J."/>
            <person name="Main D."/>
            <person name="Gilbert D."/>
            <person name="Parida L."/>
            <person name="Kuhn D.N."/>
        </authorList>
    </citation>
    <scope>NUCLEOTIDE SEQUENCE [LARGE SCALE GENOMIC DNA]</scope>
    <source>
        <strain evidence="3">cv. Matina 1-6</strain>
    </source>
</reference>
<organism evidence="2 3">
    <name type="scientific">Theobroma cacao</name>
    <name type="common">Cacao</name>
    <name type="synonym">Cocoa</name>
    <dbReference type="NCBI Taxonomy" id="3641"/>
    <lineage>
        <taxon>Eukaryota</taxon>
        <taxon>Viridiplantae</taxon>
        <taxon>Streptophyta</taxon>
        <taxon>Embryophyta</taxon>
        <taxon>Tracheophyta</taxon>
        <taxon>Spermatophyta</taxon>
        <taxon>Magnoliopsida</taxon>
        <taxon>eudicotyledons</taxon>
        <taxon>Gunneridae</taxon>
        <taxon>Pentapetalae</taxon>
        <taxon>rosids</taxon>
        <taxon>malvids</taxon>
        <taxon>Malvales</taxon>
        <taxon>Malvaceae</taxon>
        <taxon>Byttnerioideae</taxon>
        <taxon>Theobroma</taxon>
    </lineage>
</organism>
<dbReference type="STRING" id="3641.A0A061G6Q0"/>
<dbReference type="PANTHER" id="PTHR33919">
    <property type="entry name" value="OS09G0127700 PROTEIN"/>
    <property type="match status" value="1"/>
</dbReference>
<keyword evidence="1" id="KW-1133">Transmembrane helix</keyword>
<dbReference type="AlphaFoldDB" id="A0A061G6Q0"/>
<keyword evidence="1" id="KW-0812">Transmembrane</keyword>
<proteinExistence type="predicted"/>
<dbReference type="EMBL" id="CM001881">
    <property type="protein sequence ID" value="EOY22679.1"/>
    <property type="molecule type" value="Genomic_DNA"/>
</dbReference>
<protein>
    <submittedName>
        <fullName evidence="2">Uncharacterized protein isoform 1</fullName>
    </submittedName>
</protein>
<dbReference type="PANTHER" id="PTHR33919:SF11">
    <property type="entry name" value="EXPRESSED PROTEIN"/>
    <property type="match status" value="1"/>
</dbReference>
<keyword evidence="1" id="KW-0472">Membrane</keyword>
<dbReference type="Proteomes" id="UP000026915">
    <property type="component" value="Chromosome 3"/>
</dbReference>
<gene>
    <name evidence="2" type="ORF">TCM_014781</name>
</gene>
<dbReference type="GO" id="GO:0010446">
    <property type="term" value="P:response to alkaline pH"/>
    <property type="evidence" value="ECO:0007669"/>
    <property type="project" value="EnsemblPlants"/>
</dbReference>
<dbReference type="eggNOG" id="ENOG502S3M8">
    <property type="taxonomic scope" value="Eukaryota"/>
</dbReference>
<accession>A0A061G6Q0</accession>
<evidence type="ECO:0000313" key="2">
    <source>
        <dbReference type="EMBL" id="EOY22679.1"/>
    </source>
</evidence>
<sequence length="229" mass="25625">MWAQPATVRILPVTAFVVPAQISSRTPAHYLVLINKPSPEHITEGPVPVITLNNLRDVTEVLCRDTWLGYLKQLANRLGGDATYATSTAPKMKSYAPTADFGYGQDVKPQKQVRGDFVPVYVAIGMIALSVTLGLKTALHQLKNSPQVRVNKKRRETLPEVEEPDRVLDEADKFLKQSFFRKVTHFQENDSAYAFHDSTRRDIFTHGPTPRAETLKSVGVDPKFRVLEG</sequence>
<dbReference type="InParanoid" id="A0A061G6Q0"/>
<name>A0A061G6Q0_THECC</name>
<feature type="transmembrane region" description="Helical" evidence="1">
    <location>
        <begin position="118"/>
        <end position="139"/>
    </location>
</feature>
<dbReference type="Gramene" id="EOY22679">
    <property type="protein sequence ID" value="EOY22679"/>
    <property type="gene ID" value="TCM_014781"/>
</dbReference>